<evidence type="ECO:0000256" key="1">
    <source>
        <dbReference type="SAM" id="MobiDB-lite"/>
    </source>
</evidence>
<dbReference type="EMBL" id="CAWYQH010000097">
    <property type="protein sequence ID" value="CAK8683473.1"/>
    <property type="molecule type" value="Genomic_DNA"/>
</dbReference>
<feature type="region of interest" description="Disordered" evidence="1">
    <location>
        <begin position="327"/>
        <end position="347"/>
    </location>
</feature>
<dbReference type="Proteomes" id="UP001642483">
    <property type="component" value="Unassembled WGS sequence"/>
</dbReference>
<proteinExistence type="predicted"/>
<organism evidence="2 3">
    <name type="scientific">Clavelina lepadiformis</name>
    <name type="common">Light-bulb sea squirt</name>
    <name type="synonym">Ascidia lepadiformis</name>
    <dbReference type="NCBI Taxonomy" id="159417"/>
    <lineage>
        <taxon>Eukaryota</taxon>
        <taxon>Metazoa</taxon>
        <taxon>Chordata</taxon>
        <taxon>Tunicata</taxon>
        <taxon>Ascidiacea</taxon>
        <taxon>Aplousobranchia</taxon>
        <taxon>Clavelinidae</taxon>
        <taxon>Clavelina</taxon>
    </lineage>
</organism>
<sequence>MYPKMTWGTPLPPQTPFTYPPYKKIGHMAVMGSTMSIETKSYVSALELTPRLSKHHNESMDMTKSFTSEPAKTSKFLPSAIREQLNSRAAKSRGITSVSLDGAPVTSFPTRDSWKLRTDTVRRKGAAVTIRITVDDVTLPTQPSTTWGSSLHVSPQQVRERVARVFLSHIIQDSRNLSKTVDRIERIRGLVVESAQRRIGGGGTGVEITSSELVLQCRCLQSETVEQLWLLYQSGQLRENIQAGLVTKRAQQTCAVEHLRVRVNLGEEEYRRALGLLRRKPMPNTKTGRFYVTSGTGGAIGGAGGLAHAQKQALMSVTRYMKLPASTPHLQSLPPGPPTTSLANNDLMSKKPAPVTVKSKTSSNLVHKVLAKELDTLRERLRLCEDNWCNFAANEFSYMLRCARHVMQRRIVGATVKTQLTPRCTSLSIFLALWKSVNAPKTGEDFVSPRVPHAASVTCSHSNIALYPSDITFANVDLVTTVDDDDNVVKSRKKEERDFMQGYFVFSDIITELGTCRNILQDRIISRLTTNPTVAPSKHLFLAKDIYNLMERWRYLLTKDFNFANDESVQRFSSRILSNDIVTTSFDKEIQEQFPGIVGIIPLIFHIAEKIMLKLRDLLPTKDSVATTSIYPALATPRNARLHSRYFSSWLKA</sequence>
<protein>
    <submittedName>
        <fullName evidence="2">Uncharacterized protein</fullName>
    </submittedName>
</protein>
<evidence type="ECO:0000313" key="2">
    <source>
        <dbReference type="EMBL" id="CAK8683473.1"/>
    </source>
</evidence>
<reference evidence="2 3" key="1">
    <citation type="submission" date="2024-02" db="EMBL/GenBank/DDBJ databases">
        <authorList>
            <person name="Daric V."/>
            <person name="Darras S."/>
        </authorList>
    </citation>
    <scope>NUCLEOTIDE SEQUENCE [LARGE SCALE GENOMIC DNA]</scope>
</reference>
<name>A0ABP0FVW9_CLALP</name>
<gene>
    <name evidence="2" type="ORF">CVLEPA_LOCUS14545</name>
</gene>
<accession>A0ABP0FVW9</accession>
<comment type="caution">
    <text evidence="2">The sequence shown here is derived from an EMBL/GenBank/DDBJ whole genome shotgun (WGS) entry which is preliminary data.</text>
</comment>
<keyword evidence="3" id="KW-1185">Reference proteome</keyword>
<evidence type="ECO:0000313" key="3">
    <source>
        <dbReference type="Proteomes" id="UP001642483"/>
    </source>
</evidence>